<feature type="region of interest" description="Disordered" evidence="1">
    <location>
        <begin position="1"/>
        <end position="82"/>
    </location>
</feature>
<feature type="compositionally biased region" description="Polar residues" evidence="1">
    <location>
        <begin position="60"/>
        <end position="82"/>
    </location>
</feature>
<protein>
    <submittedName>
        <fullName evidence="2">Uncharacterized protein</fullName>
    </submittedName>
</protein>
<gene>
    <name evidence="2" type="ORF">SERLADRAFT_434047</name>
</gene>
<reference evidence="2" key="1">
    <citation type="submission" date="2011-04" db="EMBL/GenBank/DDBJ databases">
        <title>Evolution of plant cell wall degrading machinery underlies the functional diversity of forest fungi.</title>
        <authorList>
            <consortium name="US DOE Joint Genome Institute (JGI-PGF)"/>
            <person name="Eastwood D.C."/>
            <person name="Floudas D."/>
            <person name="Binder M."/>
            <person name="Majcherczyk A."/>
            <person name="Schneider P."/>
            <person name="Aerts A."/>
            <person name="Asiegbu F.O."/>
            <person name="Baker S.E."/>
            <person name="Barry K."/>
            <person name="Bendiksby M."/>
            <person name="Blumentritt M."/>
            <person name="Coutinho P.M."/>
            <person name="Cullen D."/>
            <person name="Cullen D."/>
            <person name="Gathman A."/>
            <person name="Goodell B."/>
            <person name="Henrissat B."/>
            <person name="Ihrmark K."/>
            <person name="Kauserud H."/>
            <person name="Kohler A."/>
            <person name="LaButti K."/>
            <person name="Lapidus A."/>
            <person name="Lavin J.L."/>
            <person name="Lee Y.-H."/>
            <person name="Lindquist E."/>
            <person name="Lilly W."/>
            <person name="Lucas S."/>
            <person name="Morin E."/>
            <person name="Murat C."/>
            <person name="Oguiza J.A."/>
            <person name="Park J."/>
            <person name="Pisabarro A.G."/>
            <person name="Riley R."/>
            <person name="Rosling A."/>
            <person name="Salamov A."/>
            <person name="Schmidt O."/>
            <person name="Schmutz J."/>
            <person name="Skrede I."/>
            <person name="Stenlid J."/>
            <person name="Wiebenga A."/>
            <person name="Xie X."/>
            <person name="Kues U."/>
            <person name="Hibbett D.S."/>
            <person name="Hoffmeister D."/>
            <person name="Hogberg N."/>
            <person name="Martin F."/>
            <person name="Grigoriev I.V."/>
            <person name="Watkinson S.C."/>
        </authorList>
    </citation>
    <scope>NUCLEOTIDE SEQUENCE</scope>
    <source>
        <strain evidence="2">S7.9</strain>
    </source>
</reference>
<organism>
    <name type="scientific">Serpula lacrymans var. lacrymans (strain S7.9)</name>
    <name type="common">Dry rot fungus</name>
    <dbReference type="NCBI Taxonomy" id="578457"/>
    <lineage>
        <taxon>Eukaryota</taxon>
        <taxon>Fungi</taxon>
        <taxon>Dikarya</taxon>
        <taxon>Basidiomycota</taxon>
        <taxon>Agaricomycotina</taxon>
        <taxon>Agaricomycetes</taxon>
        <taxon>Agaricomycetidae</taxon>
        <taxon>Boletales</taxon>
        <taxon>Coniophorineae</taxon>
        <taxon>Serpulaceae</taxon>
        <taxon>Serpula</taxon>
    </lineage>
</organism>
<evidence type="ECO:0000256" key="1">
    <source>
        <dbReference type="SAM" id="MobiDB-lite"/>
    </source>
</evidence>
<dbReference type="KEGG" id="sla:SERLADRAFT_434047"/>
<dbReference type="RefSeq" id="XP_007314388.1">
    <property type="nucleotide sequence ID" value="XM_007314326.1"/>
</dbReference>
<accession>F8NLK8</accession>
<name>F8NLK8_SERL9</name>
<proteinExistence type="predicted"/>
<sequence length="150" mass="15481">MPPKAPKVPPSVNIPSNQTNTSVSVENASTTSPKSSATISSKRSARDAALSDNDAKNGATIISHTKSASNASRGSNKATCNTASNALSGLNDQLGEIIPIFKDFNSKPNISLAPPASPVIAPSQTALVEKHFTMSTIVPPITTTSLTLLR</sequence>
<evidence type="ECO:0000313" key="2">
    <source>
        <dbReference type="EMBL" id="EGO28189.1"/>
    </source>
</evidence>
<dbReference type="AlphaFoldDB" id="F8NLK8"/>
<dbReference type="EMBL" id="GL945430">
    <property type="protein sequence ID" value="EGO28189.1"/>
    <property type="molecule type" value="Genomic_DNA"/>
</dbReference>
<dbReference type="Proteomes" id="UP000008064">
    <property type="component" value="Unassembled WGS sequence"/>
</dbReference>
<dbReference type="HOGENOM" id="CLU_1741683_0_0_1"/>
<feature type="compositionally biased region" description="Polar residues" evidence="1">
    <location>
        <begin position="13"/>
        <end position="42"/>
    </location>
</feature>
<dbReference type="GeneID" id="18814294"/>